<protein>
    <recommendedName>
        <fullName evidence="5">NAD kinase</fullName>
        <ecNumber evidence="5">2.7.1.23</ecNumber>
    </recommendedName>
    <alternativeName>
        <fullName evidence="5">ATP-dependent NAD kinase</fullName>
    </alternativeName>
</protein>
<comment type="cofactor">
    <cofactor evidence="5">
        <name>a divalent metal cation</name>
        <dbReference type="ChEBI" id="CHEBI:60240"/>
    </cofactor>
</comment>
<dbReference type="SUPFAM" id="SSF111331">
    <property type="entry name" value="NAD kinase/diacylglycerol kinase-like"/>
    <property type="match status" value="1"/>
</dbReference>
<feature type="binding site" evidence="5">
    <location>
        <begin position="157"/>
        <end position="158"/>
    </location>
    <ligand>
        <name>NAD(+)</name>
        <dbReference type="ChEBI" id="CHEBI:57540"/>
    </ligand>
</feature>
<dbReference type="Gene3D" id="2.60.200.30">
    <property type="entry name" value="Probable inorganic polyphosphate/atp-NAD kinase, domain 2"/>
    <property type="match status" value="1"/>
</dbReference>
<dbReference type="InterPro" id="IPR017438">
    <property type="entry name" value="ATP-NAD_kinase_N"/>
</dbReference>
<reference evidence="6" key="1">
    <citation type="submission" date="2022-09" db="EMBL/GenBank/DDBJ databases">
        <title>Actin cytoskeleton and complex cell architecture in an #Asgard archaeon.</title>
        <authorList>
            <person name="Ponce Toledo R.I."/>
            <person name="Schleper C."/>
            <person name="Rodrigues Oliveira T."/>
            <person name="Wollweber F."/>
            <person name="Xu J."/>
            <person name="Rittmann S."/>
            <person name="Klingl A."/>
            <person name="Pilhofer M."/>
        </authorList>
    </citation>
    <scope>NUCLEOTIDE SEQUENCE</scope>
    <source>
        <strain evidence="6">B-35</strain>
    </source>
</reference>
<comment type="similarity">
    <text evidence="5">Belongs to the NAD kinase family.</text>
</comment>
<dbReference type="Pfam" id="PF20143">
    <property type="entry name" value="NAD_kinase_C"/>
    <property type="match status" value="1"/>
</dbReference>
<keyword evidence="4 5" id="KW-0520">NAD</keyword>
<dbReference type="EMBL" id="CP104013">
    <property type="protein sequence ID" value="UYP47728.1"/>
    <property type="molecule type" value="Genomic_DNA"/>
</dbReference>
<feature type="binding site" evidence="5">
    <location>
        <begin position="198"/>
        <end position="203"/>
    </location>
    <ligand>
        <name>NAD(+)</name>
        <dbReference type="ChEBI" id="CHEBI:57540"/>
    </ligand>
</feature>
<keyword evidence="5" id="KW-0963">Cytoplasm</keyword>
<dbReference type="HAMAP" id="MF_00361">
    <property type="entry name" value="NAD_kinase"/>
    <property type="match status" value="1"/>
</dbReference>
<feature type="active site" description="Proton acceptor" evidence="5">
    <location>
        <position position="84"/>
    </location>
</feature>
<evidence type="ECO:0000313" key="6">
    <source>
        <dbReference type="EMBL" id="UYP47728.1"/>
    </source>
</evidence>
<dbReference type="Proteomes" id="UP001208689">
    <property type="component" value="Chromosome"/>
</dbReference>
<evidence type="ECO:0000256" key="2">
    <source>
        <dbReference type="ARBA" id="ARBA00022777"/>
    </source>
</evidence>
<accession>A0ABY6HW18</accession>
<sequence length="312" mass="34336">MDNSESLGINSSKAGDHRAIGIACRLDSPAALKIVQIITDFLLERKEKIFFETRISSKFIRHFAKNLGDMTSSNTKFLISVGGDGTVLRVVQNLSKKDPPPILGVNLGSVGFLDESESDPDALKADLEKIFKGEYSLEKAVRLGTTIGNHKLPLALNEVLIISSKPSKVLYANIKIDGSYFTSSYLDGLIISTHIGSTAYALSAGGCLLDPRLNGLEIVPLNPFAGTGVFRPLIVPSFAEIEINLQRPRLNGLVIVDGQTEYKVSPQVKIRIRCSENNIYFIRFKEQVSGYFDKVRNKILFSRKLADDSLEN</sequence>
<keyword evidence="1 5" id="KW-0808">Transferase</keyword>
<organism evidence="6 7">
    <name type="scientific">Candidatus Lokiarchaeum ossiferum</name>
    <dbReference type="NCBI Taxonomy" id="2951803"/>
    <lineage>
        <taxon>Archaea</taxon>
        <taxon>Promethearchaeati</taxon>
        <taxon>Promethearchaeota</taxon>
        <taxon>Promethearchaeia</taxon>
        <taxon>Promethearchaeales</taxon>
        <taxon>Promethearchaeaceae</taxon>
        <taxon>Candidatus Lokiarchaeum</taxon>
    </lineage>
</organism>
<dbReference type="InterPro" id="IPR017437">
    <property type="entry name" value="ATP-NAD_kinase_PpnK-typ_C"/>
</dbReference>
<feature type="binding site" evidence="5">
    <location>
        <position position="195"/>
    </location>
    <ligand>
        <name>NAD(+)</name>
        <dbReference type="ChEBI" id="CHEBI:57540"/>
    </ligand>
</feature>
<comment type="subcellular location">
    <subcellularLocation>
        <location evidence="5">Cytoplasm</location>
    </subcellularLocation>
</comment>
<keyword evidence="7" id="KW-1185">Reference proteome</keyword>
<feature type="binding site" evidence="5">
    <location>
        <position position="89"/>
    </location>
    <ligand>
        <name>NAD(+)</name>
        <dbReference type="ChEBI" id="CHEBI:57540"/>
    </ligand>
</feature>
<dbReference type="PANTHER" id="PTHR20275:SF0">
    <property type="entry name" value="NAD KINASE"/>
    <property type="match status" value="1"/>
</dbReference>
<comment type="caution">
    <text evidence="5">Lacks conserved residue(s) required for the propagation of feature annotation.</text>
</comment>
<evidence type="ECO:0000256" key="1">
    <source>
        <dbReference type="ARBA" id="ARBA00022679"/>
    </source>
</evidence>
<keyword evidence="5" id="KW-0067">ATP-binding</keyword>
<gene>
    <name evidence="5" type="primary">nadK</name>
    <name evidence="6" type="ORF">NEF87_004013</name>
</gene>
<comment type="function">
    <text evidence="5">Involved in the regulation of the intracellular balance of NAD and NADP, and is a key enzyme in the biosynthesis of NADP. Catalyzes specifically the phosphorylation on 2'-hydroxyl of the adenosine moiety of NAD to yield NADP.</text>
</comment>
<evidence type="ECO:0000256" key="4">
    <source>
        <dbReference type="ARBA" id="ARBA00023027"/>
    </source>
</evidence>
<feature type="binding site" evidence="5">
    <location>
        <position position="187"/>
    </location>
    <ligand>
        <name>NAD(+)</name>
        <dbReference type="ChEBI" id="CHEBI:57540"/>
    </ligand>
</feature>
<dbReference type="InterPro" id="IPR002504">
    <property type="entry name" value="NADK"/>
</dbReference>
<evidence type="ECO:0000256" key="5">
    <source>
        <dbReference type="HAMAP-Rule" id="MF_00361"/>
    </source>
</evidence>
<keyword evidence="2 5" id="KW-0418">Kinase</keyword>
<evidence type="ECO:0000256" key="3">
    <source>
        <dbReference type="ARBA" id="ARBA00022857"/>
    </source>
</evidence>
<keyword evidence="3 5" id="KW-0521">NADP</keyword>
<evidence type="ECO:0000313" key="7">
    <source>
        <dbReference type="Proteomes" id="UP001208689"/>
    </source>
</evidence>
<dbReference type="InterPro" id="IPR016064">
    <property type="entry name" value="NAD/diacylglycerol_kinase_sf"/>
</dbReference>
<dbReference type="Gene3D" id="3.40.50.10330">
    <property type="entry name" value="Probable inorganic polyphosphate/atp-NAD kinase, domain 1"/>
    <property type="match status" value="1"/>
</dbReference>
<dbReference type="Pfam" id="PF01513">
    <property type="entry name" value="NAD_kinase"/>
    <property type="match status" value="1"/>
</dbReference>
<keyword evidence="5" id="KW-0547">Nucleotide-binding</keyword>
<name>A0ABY6HW18_9ARCH</name>
<dbReference type="PANTHER" id="PTHR20275">
    <property type="entry name" value="NAD KINASE"/>
    <property type="match status" value="1"/>
</dbReference>
<dbReference type="EC" id="2.7.1.23" evidence="5"/>
<proteinExistence type="inferred from homology"/>
<feature type="binding site" evidence="5">
    <location>
        <begin position="84"/>
        <end position="85"/>
    </location>
    <ligand>
        <name>NAD(+)</name>
        <dbReference type="ChEBI" id="CHEBI:57540"/>
    </ligand>
</feature>
<feature type="binding site" evidence="5">
    <location>
        <position position="168"/>
    </location>
    <ligand>
        <name>NAD(+)</name>
        <dbReference type="ChEBI" id="CHEBI:57540"/>
    </ligand>
</feature>
<dbReference type="GO" id="GO:0003951">
    <property type="term" value="F:NAD+ kinase activity"/>
    <property type="evidence" value="ECO:0007669"/>
    <property type="project" value="UniProtKB-EC"/>
</dbReference>
<feature type="binding site" evidence="5">
    <location>
        <position position="259"/>
    </location>
    <ligand>
        <name>NAD(+)</name>
        <dbReference type="ChEBI" id="CHEBI:57540"/>
    </ligand>
</feature>
<comment type="catalytic activity">
    <reaction evidence="5">
        <text>NAD(+) + ATP = ADP + NADP(+) + H(+)</text>
        <dbReference type="Rhea" id="RHEA:18629"/>
        <dbReference type="ChEBI" id="CHEBI:15378"/>
        <dbReference type="ChEBI" id="CHEBI:30616"/>
        <dbReference type="ChEBI" id="CHEBI:57540"/>
        <dbReference type="ChEBI" id="CHEBI:58349"/>
        <dbReference type="ChEBI" id="CHEBI:456216"/>
        <dbReference type="EC" id="2.7.1.23"/>
    </reaction>
</comment>